<dbReference type="AlphaFoldDB" id="A0A6J8AYE7"/>
<protein>
    <submittedName>
        <fullName evidence="1">Uncharacterized protein</fullName>
    </submittedName>
</protein>
<organism evidence="1 2">
    <name type="scientific">Mytilus coruscus</name>
    <name type="common">Sea mussel</name>
    <dbReference type="NCBI Taxonomy" id="42192"/>
    <lineage>
        <taxon>Eukaryota</taxon>
        <taxon>Metazoa</taxon>
        <taxon>Spiralia</taxon>
        <taxon>Lophotrochozoa</taxon>
        <taxon>Mollusca</taxon>
        <taxon>Bivalvia</taxon>
        <taxon>Autobranchia</taxon>
        <taxon>Pteriomorphia</taxon>
        <taxon>Mytilida</taxon>
        <taxon>Mytiloidea</taxon>
        <taxon>Mytilidae</taxon>
        <taxon>Mytilinae</taxon>
        <taxon>Mytilus</taxon>
    </lineage>
</organism>
<keyword evidence="2" id="KW-1185">Reference proteome</keyword>
<dbReference type="OrthoDB" id="10396788at2759"/>
<gene>
    <name evidence="1" type="ORF">MCOR_12646</name>
</gene>
<accession>A0A6J8AYE7</accession>
<proteinExistence type="predicted"/>
<sequence length="213" mass="24633">MCLRDVIKVQNIELCSKKIQFQRPGYKIVWSGNFDGQTCDTKRYQPISHFNLDGSNCIFQKSSCNGEGQITVEDGSPRTDRRCRCDYRRGYAFVSEPSNKCNCIPSNEDCSCYLKHCPFLHKLSPDYKCVWQDDLQYSFNCTTMLERGADGEENRIHQSKHCIMDNSADRNMLIFSNFHSDKTMYTNGTAGERCSKREENIERKPLLTINSLK</sequence>
<evidence type="ECO:0000313" key="2">
    <source>
        <dbReference type="Proteomes" id="UP000507470"/>
    </source>
</evidence>
<reference evidence="1 2" key="1">
    <citation type="submission" date="2020-06" db="EMBL/GenBank/DDBJ databases">
        <authorList>
            <person name="Li R."/>
            <person name="Bekaert M."/>
        </authorList>
    </citation>
    <scope>NUCLEOTIDE SEQUENCE [LARGE SCALE GENOMIC DNA]</scope>
    <source>
        <strain evidence="2">wild</strain>
    </source>
</reference>
<name>A0A6J8AYE7_MYTCO</name>
<dbReference type="Proteomes" id="UP000507470">
    <property type="component" value="Unassembled WGS sequence"/>
</dbReference>
<dbReference type="EMBL" id="CACVKT020002156">
    <property type="protein sequence ID" value="CAC5375757.1"/>
    <property type="molecule type" value="Genomic_DNA"/>
</dbReference>
<evidence type="ECO:0000313" key="1">
    <source>
        <dbReference type="EMBL" id="CAC5375757.1"/>
    </source>
</evidence>